<keyword evidence="2" id="KW-1185">Reference proteome</keyword>
<feature type="non-terminal residue" evidence="1">
    <location>
        <position position="1"/>
    </location>
</feature>
<dbReference type="AlphaFoldDB" id="A0A9N9HRX0"/>
<dbReference type="Proteomes" id="UP000789405">
    <property type="component" value="Unassembled WGS sequence"/>
</dbReference>
<organism evidence="1 2">
    <name type="scientific">Dentiscutata erythropus</name>
    <dbReference type="NCBI Taxonomy" id="1348616"/>
    <lineage>
        <taxon>Eukaryota</taxon>
        <taxon>Fungi</taxon>
        <taxon>Fungi incertae sedis</taxon>
        <taxon>Mucoromycota</taxon>
        <taxon>Glomeromycotina</taxon>
        <taxon>Glomeromycetes</taxon>
        <taxon>Diversisporales</taxon>
        <taxon>Gigasporaceae</taxon>
        <taxon>Dentiscutata</taxon>
    </lineage>
</organism>
<sequence length="49" mass="5292">MGASSLRETNSSNSMSLSDIVVSNMPETLPTQSLVLQPCKLTSEKRIPL</sequence>
<protein>
    <submittedName>
        <fullName evidence="1">12388_t:CDS:1</fullName>
    </submittedName>
</protein>
<proteinExistence type="predicted"/>
<name>A0A9N9HRX0_9GLOM</name>
<gene>
    <name evidence="1" type="ORF">DERYTH_LOCUS13065</name>
</gene>
<evidence type="ECO:0000313" key="2">
    <source>
        <dbReference type="Proteomes" id="UP000789405"/>
    </source>
</evidence>
<dbReference type="EMBL" id="CAJVPY010008910">
    <property type="protein sequence ID" value="CAG8702290.1"/>
    <property type="molecule type" value="Genomic_DNA"/>
</dbReference>
<reference evidence="1" key="1">
    <citation type="submission" date="2021-06" db="EMBL/GenBank/DDBJ databases">
        <authorList>
            <person name="Kallberg Y."/>
            <person name="Tangrot J."/>
            <person name="Rosling A."/>
        </authorList>
    </citation>
    <scope>NUCLEOTIDE SEQUENCE</scope>
    <source>
        <strain evidence="1">MA453B</strain>
    </source>
</reference>
<accession>A0A9N9HRX0</accession>
<evidence type="ECO:0000313" key="1">
    <source>
        <dbReference type="EMBL" id="CAG8702290.1"/>
    </source>
</evidence>
<comment type="caution">
    <text evidence="1">The sequence shown here is derived from an EMBL/GenBank/DDBJ whole genome shotgun (WGS) entry which is preliminary data.</text>
</comment>